<feature type="transmembrane region" description="Helical" evidence="2">
    <location>
        <begin position="20"/>
        <end position="39"/>
    </location>
</feature>
<keyword evidence="2" id="KW-0812">Transmembrane</keyword>
<dbReference type="PANTHER" id="PTHR30093:SF2">
    <property type="entry name" value="TYPE II SECRETION SYSTEM PROTEIN H"/>
    <property type="match status" value="1"/>
</dbReference>
<dbReference type="PANTHER" id="PTHR30093">
    <property type="entry name" value="GENERAL SECRETION PATHWAY PROTEIN G"/>
    <property type="match status" value="1"/>
</dbReference>
<dbReference type="PROSITE" id="PS00409">
    <property type="entry name" value="PROKAR_NTER_METHYL"/>
    <property type="match status" value="1"/>
</dbReference>
<evidence type="ECO:0000313" key="3">
    <source>
        <dbReference type="EMBL" id="ARN57990.1"/>
    </source>
</evidence>
<dbReference type="InterPro" id="IPR045584">
    <property type="entry name" value="Pilin-like"/>
</dbReference>
<name>A0A1W6LQD5_9BACT</name>
<dbReference type="OrthoDB" id="283276at2"/>
<evidence type="ECO:0000256" key="2">
    <source>
        <dbReference type="SAM" id="Phobius"/>
    </source>
</evidence>
<dbReference type="GO" id="GO:0015628">
    <property type="term" value="P:protein secretion by the type II secretion system"/>
    <property type="evidence" value="ECO:0007669"/>
    <property type="project" value="InterPro"/>
</dbReference>
<dbReference type="EMBL" id="CP021023">
    <property type="protein sequence ID" value="ARN57990.1"/>
    <property type="molecule type" value="Genomic_DNA"/>
</dbReference>
<dbReference type="NCBIfam" id="TIGR02532">
    <property type="entry name" value="IV_pilin_GFxxxE"/>
    <property type="match status" value="1"/>
</dbReference>
<dbReference type="InterPro" id="IPR000983">
    <property type="entry name" value="Bac_GSPG_pilin"/>
</dbReference>
<dbReference type="KEGG" id="pbp:STSP1_02416"/>
<accession>A0A1W6LQD5</accession>
<dbReference type="Gene3D" id="3.30.700.10">
    <property type="entry name" value="Glycoprotein, Type 4 Pilin"/>
    <property type="match status" value="1"/>
</dbReference>
<dbReference type="SUPFAM" id="SSF54523">
    <property type="entry name" value="Pili subunits"/>
    <property type="match status" value="1"/>
</dbReference>
<dbReference type="AlphaFoldDB" id="A0A1W6LQD5"/>
<dbReference type="Pfam" id="PF07963">
    <property type="entry name" value="N_methyl"/>
    <property type="match status" value="1"/>
</dbReference>
<dbReference type="GO" id="GO:0015627">
    <property type="term" value="C:type II protein secretion system complex"/>
    <property type="evidence" value="ECO:0007669"/>
    <property type="project" value="InterPro"/>
</dbReference>
<keyword evidence="4" id="KW-1185">Reference proteome</keyword>
<dbReference type="STRING" id="1941349.STSP1_02416"/>
<dbReference type="Proteomes" id="UP000193334">
    <property type="component" value="Chromosome"/>
</dbReference>
<sequence length="274" mass="31773">MRRGLITKAGHKSGFTLIELLVVISIIALLMAILMPALGKAREQAQRVVCKSNIKQVGTAMNLYSMDNEDKFASMSWQSGDYWFQKISSYIGDDDDSEFKGDRVKVMLCPSAEEHYAPTDVPPSKLRNYFYPEMPGGTIKADENWNWRGNQGSYGLNNWLTSDYQEWEKQFGKERFYRKWSELEGRVPLVGDSIWVGAFPDGENYVPTEPETRRIQISGDFDQQMRRFSIDRHNMNINLAFSDLSVESVELEDLWSLQWNKLTKIRRDVEIEKR</sequence>
<evidence type="ECO:0000313" key="4">
    <source>
        <dbReference type="Proteomes" id="UP000193334"/>
    </source>
</evidence>
<proteinExistence type="predicted"/>
<evidence type="ECO:0000256" key="1">
    <source>
        <dbReference type="ARBA" id="ARBA00022481"/>
    </source>
</evidence>
<dbReference type="InterPro" id="IPR012902">
    <property type="entry name" value="N_methyl_site"/>
</dbReference>
<dbReference type="PRINTS" id="PR00813">
    <property type="entry name" value="BCTERIALGSPG"/>
</dbReference>
<keyword evidence="2" id="KW-1133">Transmembrane helix</keyword>
<keyword evidence="2" id="KW-0472">Membrane</keyword>
<organism evidence="3 4">
    <name type="scientific">Sedimentisphaera salicampi</name>
    <dbReference type="NCBI Taxonomy" id="1941349"/>
    <lineage>
        <taxon>Bacteria</taxon>
        <taxon>Pseudomonadati</taxon>
        <taxon>Planctomycetota</taxon>
        <taxon>Phycisphaerae</taxon>
        <taxon>Sedimentisphaerales</taxon>
        <taxon>Sedimentisphaeraceae</taxon>
        <taxon>Sedimentisphaera</taxon>
    </lineage>
</organism>
<gene>
    <name evidence="3" type="primary">xcpT_11</name>
    <name evidence="3" type="ORF">STSP1_02416</name>
</gene>
<dbReference type="RefSeq" id="WP_085756604.1">
    <property type="nucleotide sequence ID" value="NZ_CP021023.1"/>
</dbReference>
<reference evidence="4" key="1">
    <citation type="submission" date="2017-04" db="EMBL/GenBank/DDBJ databases">
        <title>Comparative genomics and description of representatives of a novel lineage of planctomycetes thriving in anoxic sediments.</title>
        <authorList>
            <person name="Spring S."/>
            <person name="Bunk B."/>
            <person name="Sproer C."/>
        </authorList>
    </citation>
    <scope>NUCLEOTIDE SEQUENCE [LARGE SCALE GENOMIC DNA]</scope>
    <source>
        <strain evidence="4">ST-PulAB-D4</strain>
    </source>
</reference>
<keyword evidence="1" id="KW-0488">Methylation</keyword>
<protein>
    <submittedName>
        <fullName evidence="3">PilD-dependent protein PddA</fullName>
    </submittedName>
</protein>